<dbReference type="Proteomes" id="UP001174909">
    <property type="component" value="Unassembled WGS sequence"/>
</dbReference>
<protein>
    <submittedName>
        <fullName evidence="1">Uncharacterized protein</fullName>
    </submittedName>
</protein>
<organism evidence="1 2">
    <name type="scientific">Geodia barretti</name>
    <name type="common">Barrett's horny sponge</name>
    <dbReference type="NCBI Taxonomy" id="519541"/>
    <lineage>
        <taxon>Eukaryota</taxon>
        <taxon>Metazoa</taxon>
        <taxon>Porifera</taxon>
        <taxon>Demospongiae</taxon>
        <taxon>Heteroscleromorpha</taxon>
        <taxon>Tetractinellida</taxon>
        <taxon>Astrophorina</taxon>
        <taxon>Geodiidae</taxon>
        <taxon>Geodia</taxon>
    </lineage>
</organism>
<proteinExistence type="predicted"/>
<dbReference type="AlphaFoldDB" id="A0AA35X288"/>
<dbReference type="EMBL" id="CASHTH010003189">
    <property type="protein sequence ID" value="CAI8041424.1"/>
    <property type="molecule type" value="Genomic_DNA"/>
</dbReference>
<comment type="caution">
    <text evidence="1">The sequence shown here is derived from an EMBL/GenBank/DDBJ whole genome shotgun (WGS) entry which is preliminary data.</text>
</comment>
<name>A0AA35X288_GEOBA</name>
<evidence type="ECO:0000313" key="1">
    <source>
        <dbReference type="EMBL" id="CAI8041424.1"/>
    </source>
</evidence>
<evidence type="ECO:0000313" key="2">
    <source>
        <dbReference type="Proteomes" id="UP001174909"/>
    </source>
</evidence>
<accession>A0AA35X288</accession>
<gene>
    <name evidence="1" type="ORF">GBAR_LOCUS23044</name>
</gene>
<reference evidence="1" key="1">
    <citation type="submission" date="2023-03" db="EMBL/GenBank/DDBJ databases">
        <authorList>
            <person name="Steffen K."/>
            <person name="Cardenas P."/>
        </authorList>
    </citation>
    <scope>NUCLEOTIDE SEQUENCE</scope>
</reference>
<keyword evidence="2" id="KW-1185">Reference proteome</keyword>
<sequence>MAAPSVLLKLLESLQEVWEESSWSSKWGGVGFGVMGEQGAESIHAEFNKIEQRHRNQRHARVERLDG</sequence>